<feature type="compositionally biased region" description="Basic and acidic residues" evidence="1">
    <location>
        <begin position="519"/>
        <end position="532"/>
    </location>
</feature>
<dbReference type="EMBL" id="LGRX02035238">
    <property type="protein sequence ID" value="KAK3235705.1"/>
    <property type="molecule type" value="Genomic_DNA"/>
</dbReference>
<dbReference type="AlphaFoldDB" id="A0AAE0ER25"/>
<reference evidence="2 3" key="1">
    <citation type="journal article" date="2015" name="Genome Biol. Evol.">
        <title>Comparative Genomics of a Bacterivorous Green Alga Reveals Evolutionary Causalities and Consequences of Phago-Mixotrophic Mode of Nutrition.</title>
        <authorList>
            <person name="Burns J.A."/>
            <person name="Paasch A."/>
            <person name="Narechania A."/>
            <person name="Kim E."/>
        </authorList>
    </citation>
    <scope>NUCLEOTIDE SEQUENCE [LARGE SCALE GENOMIC DNA]</scope>
    <source>
        <strain evidence="2 3">PLY_AMNH</strain>
    </source>
</reference>
<gene>
    <name evidence="2" type="ORF">CYMTET_54104</name>
</gene>
<evidence type="ECO:0000313" key="2">
    <source>
        <dbReference type="EMBL" id="KAK3235705.1"/>
    </source>
</evidence>
<accession>A0AAE0ER25</accession>
<keyword evidence="3" id="KW-1185">Reference proteome</keyword>
<dbReference type="Proteomes" id="UP001190700">
    <property type="component" value="Unassembled WGS sequence"/>
</dbReference>
<evidence type="ECO:0000256" key="1">
    <source>
        <dbReference type="SAM" id="MobiDB-lite"/>
    </source>
</evidence>
<evidence type="ECO:0008006" key="4">
    <source>
        <dbReference type="Google" id="ProtNLM"/>
    </source>
</evidence>
<organism evidence="2 3">
    <name type="scientific">Cymbomonas tetramitiformis</name>
    <dbReference type="NCBI Taxonomy" id="36881"/>
    <lineage>
        <taxon>Eukaryota</taxon>
        <taxon>Viridiplantae</taxon>
        <taxon>Chlorophyta</taxon>
        <taxon>Pyramimonadophyceae</taxon>
        <taxon>Pyramimonadales</taxon>
        <taxon>Pyramimonadaceae</taxon>
        <taxon>Cymbomonas</taxon>
    </lineage>
</organism>
<comment type="caution">
    <text evidence="2">The sequence shown here is derived from an EMBL/GenBank/DDBJ whole genome shotgun (WGS) entry which is preliminary data.</text>
</comment>
<evidence type="ECO:0000313" key="3">
    <source>
        <dbReference type="Proteomes" id="UP001190700"/>
    </source>
</evidence>
<feature type="non-terminal residue" evidence="2">
    <location>
        <position position="1"/>
    </location>
</feature>
<protein>
    <recommendedName>
        <fullName evidence="4">ShKT domain-containing protein</fullName>
    </recommendedName>
</protein>
<proteinExistence type="predicted"/>
<feature type="region of interest" description="Disordered" evidence="1">
    <location>
        <begin position="517"/>
        <end position="538"/>
    </location>
</feature>
<sequence>EGTADILESCELSCGVCVALPPPPPHAPPLGSEECADDEAFRDEKAYPCSTWEGYNCSDAVGWGYTEEGTADILESCELSCGVCVALPPPPPHAPPLGSEECADDEAFRDEKAYPCSTWEGYNCSDAVSWGYTEEGTADILESCELSCGVCVALPPPPPHAPPLGSEECADDEAFRDEKTYPCSTWSDFDCTAAVTQFGYTEEGAADILQRCELSCGLCANPPFPDACFNDVFFKDELGNDCITWESYNCSDAVNLGYTEEGTADILENCERSCGLCVTPPPPPPHSPEYANVSSCITYTSLVSGTCESNGMRPVLDEVECEVASLEAGFTDSTASRDYGDPNYPIGCYIYSWYGVDRLWINQEVSFVTYSNCATYARCICACFLPPPPPSSPPTNMLLINGTATIWNSSEAADQMNQAVSMQDISIIYLESDVKITSTYTIAHTLEIIGQCNTQRPTQPIAWYLAELCWVFAPALPHFLEGKGPDSWGQDQQLICKAVELFWPGECARFGGLVGEGASEEKPGGGSGKERAGQQAGTAVCSLGSRVLNGSREEHSSPEGAFVAKPPRRIRVFAVSSEANAMP</sequence>
<name>A0AAE0ER25_9CHLO</name>